<dbReference type="SMART" id="SM00834">
    <property type="entry name" value="CxxC_CXXC_SSSS"/>
    <property type="match status" value="1"/>
</dbReference>
<gene>
    <name evidence="2" type="ORF">G3M78_12825</name>
</gene>
<dbReference type="Gene3D" id="2.20.28.30">
    <property type="entry name" value="RNA polymerase ii, chain L"/>
    <property type="match status" value="1"/>
</dbReference>
<feature type="domain" description="Putative regulatory protein FmdB zinc ribbon" evidence="1">
    <location>
        <begin position="1"/>
        <end position="44"/>
    </location>
</feature>
<accession>A0A7T0G4C5</accession>
<evidence type="ECO:0000313" key="2">
    <source>
        <dbReference type="EMBL" id="QPJ66229.1"/>
    </source>
</evidence>
<dbReference type="KEGG" id="nva:G3M78_12825"/>
<proteinExistence type="predicted"/>
<protein>
    <submittedName>
        <fullName evidence="2">Zinc ribbon domain-containing protein</fullName>
    </submittedName>
</protein>
<dbReference type="Proteomes" id="UP000594464">
    <property type="component" value="Chromosome"/>
</dbReference>
<dbReference type="EMBL" id="CP048620">
    <property type="protein sequence ID" value="QPJ66229.1"/>
    <property type="molecule type" value="Genomic_DNA"/>
</dbReference>
<reference evidence="3" key="1">
    <citation type="submission" date="2020-02" db="EMBL/GenBank/DDBJ databases">
        <title>Genomic and physiological characterization of two novel Nitrospinaceae genera.</title>
        <authorList>
            <person name="Mueller A.J."/>
            <person name="Jung M.-Y."/>
            <person name="Strachan C.R."/>
            <person name="Herbold C.W."/>
            <person name="Kirkegaard R.H."/>
            <person name="Daims H."/>
        </authorList>
    </citation>
    <scope>NUCLEOTIDE SEQUENCE [LARGE SCALE GENOMIC DNA]</scope>
</reference>
<name>A0A7T0G4C5_9BACT</name>
<dbReference type="AlphaFoldDB" id="A0A7T0G4C5"/>
<dbReference type="NCBIfam" id="TIGR02605">
    <property type="entry name" value="CxxC_CxxC_SSSS"/>
    <property type="match status" value="1"/>
</dbReference>
<evidence type="ECO:0000313" key="3">
    <source>
        <dbReference type="Proteomes" id="UP000594464"/>
    </source>
</evidence>
<organism evidence="2 3">
    <name type="scientific">Candidatus Nitrohelix vancouverensis</name>
    <dbReference type="NCBI Taxonomy" id="2705534"/>
    <lineage>
        <taxon>Bacteria</taxon>
        <taxon>Pseudomonadati</taxon>
        <taxon>Nitrospinota/Tectimicrobiota group</taxon>
        <taxon>Nitrospinota</taxon>
        <taxon>Nitrospinia</taxon>
        <taxon>Nitrospinales</taxon>
        <taxon>Nitrospinaceae</taxon>
        <taxon>Candidatus Nitrohelix</taxon>
    </lineage>
</organism>
<sequence>MPHYDYTCEKCKKDFEVEMKISEVDKKKISCSHCGSAKVSRNVTNASFTSESINRYVWKQD</sequence>
<dbReference type="Pfam" id="PF09723">
    <property type="entry name" value="Zn_ribbon_8"/>
    <property type="match status" value="1"/>
</dbReference>
<evidence type="ECO:0000259" key="1">
    <source>
        <dbReference type="SMART" id="SM00834"/>
    </source>
</evidence>
<dbReference type="InterPro" id="IPR013429">
    <property type="entry name" value="Regulatory_FmdB_Zinc_ribbon"/>
</dbReference>